<evidence type="ECO:0000256" key="2">
    <source>
        <dbReference type="ARBA" id="ARBA00022695"/>
    </source>
</evidence>
<dbReference type="InterPro" id="IPR050951">
    <property type="entry name" value="Retrovirus_Pol_polyprotein"/>
</dbReference>
<dbReference type="InterPro" id="IPR041373">
    <property type="entry name" value="RT_RNaseH"/>
</dbReference>
<dbReference type="GO" id="GO:0003676">
    <property type="term" value="F:nucleic acid binding"/>
    <property type="evidence" value="ECO:0007669"/>
    <property type="project" value="InterPro"/>
</dbReference>
<dbReference type="InterPro" id="IPR000477">
    <property type="entry name" value="RT_dom"/>
</dbReference>
<keyword evidence="6 10" id="KW-0695">RNA-directed DNA polymerase</keyword>
<accession>A0A5B6W6U5</accession>
<sequence>MDLMNRVFHLYLDQFVAVFIDDILIYSKIETEHDEHLRIILQTLREKRLYAKFSKCVFWLSDVAFLGDVDRWGIRVDPKKFEPVKLMRPASLSRMRVTILLTARAGYDHVCFKDLETLLYVERCVIYTDHKSLKYLLNRKELHLRQRRWLELLKHYNCTIEYHPVKANVVADALSCRAMSDLYAMFARLSLFDDGSLRIYDLRELYWRPGLKREVTTFVSHCLKCQKVKLSEIVRLHGVPILIILDKDPRFTSRLHEALGTQLDFSSAYHPQFDGQSE</sequence>
<proteinExistence type="predicted"/>
<keyword evidence="1" id="KW-0808">Transferase</keyword>
<feature type="domain" description="Reverse transcriptase RNase H-like" evidence="8">
    <location>
        <begin position="111"/>
        <end position="156"/>
    </location>
</feature>
<evidence type="ECO:0000259" key="7">
    <source>
        <dbReference type="Pfam" id="PF00078"/>
    </source>
</evidence>
<organism evidence="10 11">
    <name type="scientific">Gossypium australe</name>
    <dbReference type="NCBI Taxonomy" id="47621"/>
    <lineage>
        <taxon>Eukaryota</taxon>
        <taxon>Viridiplantae</taxon>
        <taxon>Streptophyta</taxon>
        <taxon>Embryophyta</taxon>
        <taxon>Tracheophyta</taxon>
        <taxon>Spermatophyta</taxon>
        <taxon>Magnoliopsida</taxon>
        <taxon>eudicotyledons</taxon>
        <taxon>Gunneridae</taxon>
        <taxon>Pentapetalae</taxon>
        <taxon>rosids</taxon>
        <taxon>malvids</taxon>
        <taxon>Malvales</taxon>
        <taxon>Malvaceae</taxon>
        <taxon>Malvoideae</taxon>
        <taxon>Gossypium</taxon>
    </lineage>
</organism>
<keyword evidence="3" id="KW-0540">Nuclease</keyword>
<reference evidence="11" key="1">
    <citation type="journal article" date="2019" name="Plant Biotechnol. J.">
        <title>Genome sequencing of the Australian wild diploid species Gossypium australe highlights disease resistance and delayed gland morphogenesis.</title>
        <authorList>
            <person name="Cai Y."/>
            <person name="Cai X."/>
            <person name="Wang Q."/>
            <person name="Wang P."/>
            <person name="Zhang Y."/>
            <person name="Cai C."/>
            <person name="Xu Y."/>
            <person name="Wang K."/>
            <person name="Zhou Z."/>
            <person name="Wang C."/>
            <person name="Geng S."/>
            <person name="Li B."/>
            <person name="Dong Q."/>
            <person name="Hou Y."/>
            <person name="Wang H."/>
            <person name="Ai P."/>
            <person name="Liu Z."/>
            <person name="Yi F."/>
            <person name="Sun M."/>
            <person name="An G."/>
            <person name="Cheng J."/>
            <person name="Zhang Y."/>
            <person name="Shi Q."/>
            <person name="Xie Y."/>
            <person name="Shi X."/>
            <person name="Chang Y."/>
            <person name="Huang F."/>
            <person name="Chen Y."/>
            <person name="Hong S."/>
            <person name="Mi L."/>
            <person name="Sun Q."/>
            <person name="Zhang L."/>
            <person name="Zhou B."/>
            <person name="Peng R."/>
            <person name="Zhang X."/>
            <person name="Liu F."/>
        </authorList>
    </citation>
    <scope>NUCLEOTIDE SEQUENCE [LARGE SCALE GENOMIC DNA]</scope>
    <source>
        <strain evidence="11">cv. PA1801</strain>
    </source>
</reference>
<keyword evidence="5" id="KW-0378">Hydrolase</keyword>
<evidence type="ECO:0000313" key="11">
    <source>
        <dbReference type="Proteomes" id="UP000325315"/>
    </source>
</evidence>
<comment type="caution">
    <text evidence="10">The sequence shown here is derived from an EMBL/GenBank/DDBJ whole genome shotgun (WGS) entry which is preliminary data.</text>
</comment>
<dbReference type="Pfam" id="PF17917">
    <property type="entry name" value="RT_RNaseH"/>
    <property type="match status" value="1"/>
</dbReference>
<evidence type="ECO:0000256" key="5">
    <source>
        <dbReference type="ARBA" id="ARBA00022801"/>
    </source>
</evidence>
<evidence type="ECO:0000259" key="8">
    <source>
        <dbReference type="Pfam" id="PF17917"/>
    </source>
</evidence>
<evidence type="ECO:0000256" key="1">
    <source>
        <dbReference type="ARBA" id="ARBA00022679"/>
    </source>
</evidence>
<keyword evidence="4" id="KW-0255">Endonuclease</keyword>
<name>A0A5B6W6U5_9ROSI</name>
<dbReference type="PANTHER" id="PTHR37984:SF5">
    <property type="entry name" value="PROTEIN NYNRIN-LIKE"/>
    <property type="match status" value="1"/>
</dbReference>
<keyword evidence="2" id="KW-0548">Nucleotidyltransferase</keyword>
<dbReference type="Pfam" id="PF00078">
    <property type="entry name" value="RVT_1"/>
    <property type="match status" value="1"/>
</dbReference>
<dbReference type="GO" id="GO:0003964">
    <property type="term" value="F:RNA-directed DNA polymerase activity"/>
    <property type="evidence" value="ECO:0007669"/>
    <property type="project" value="UniProtKB-KW"/>
</dbReference>
<dbReference type="InterPro" id="IPR043128">
    <property type="entry name" value="Rev_trsase/Diguanyl_cyclase"/>
</dbReference>
<dbReference type="GO" id="GO:0004519">
    <property type="term" value="F:endonuclease activity"/>
    <property type="evidence" value="ECO:0007669"/>
    <property type="project" value="UniProtKB-KW"/>
</dbReference>
<dbReference type="AlphaFoldDB" id="A0A5B6W6U5"/>
<evidence type="ECO:0000256" key="6">
    <source>
        <dbReference type="ARBA" id="ARBA00022918"/>
    </source>
</evidence>
<dbReference type="SUPFAM" id="SSF53098">
    <property type="entry name" value="Ribonuclease H-like"/>
    <property type="match status" value="1"/>
</dbReference>
<keyword evidence="11" id="KW-1185">Reference proteome</keyword>
<dbReference type="InterPro" id="IPR036397">
    <property type="entry name" value="RNaseH_sf"/>
</dbReference>
<evidence type="ECO:0000259" key="9">
    <source>
        <dbReference type="Pfam" id="PF17921"/>
    </source>
</evidence>
<dbReference type="OrthoDB" id="2013610at2759"/>
<dbReference type="Proteomes" id="UP000325315">
    <property type="component" value="Unassembled WGS sequence"/>
</dbReference>
<dbReference type="GO" id="GO:0016787">
    <property type="term" value="F:hydrolase activity"/>
    <property type="evidence" value="ECO:0007669"/>
    <property type="project" value="UniProtKB-KW"/>
</dbReference>
<dbReference type="InterPro" id="IPR041588">
    <property type="entry name" value="Integrase_H2C2"/>
</dbReference>
<evidence type="ECO:0000256" key="3">
    <source>
        <dbReference type="ARBA" id="ARBA00022722"/>
    </source>
</evidence>
<feature type="domain" description="Reverse transcriptase" evidence="7">
    <location>
        <begin position="3"/>
        <end position="67"/>
    </location>
</feature>
<feature type="domain" description="Integrase zinc-binding" evidence="9">
    <location>
        <begin position="202"/>
        <end position="229"/>
    </location>
</feature>
<dbReference type="Gene3D" id="3.30.70.270">
    <property type="match status" value="1"/>
</dbReference>
<gene>
    <name evidence="10" type="ORF">EPI10_010884</name>
</gene>
<dbReference type="PANTHER" id="PTHR37984">
    <property type="entry name" value="PROTEIN CBG26694"/>
    <property type="match status" value="1"/>
</dbReference>
<dbReference type="Pfam" id="PF17921">
    <property type="entry name" value="Integrase_H2C2"/>
    <property type="match status" value="1"/>
</dbReference>
<evidence type="ECO:0000256" key="4">
    <source>
        <dbReference type="ARBA" id="ARBA00022759"/>
    </source>
</evidence>
<dbReference type="InterPro" id="IPR043502">
    <property type="entry name" value="DNA/RNA_pol_sf"/>
</dbReference>
<dbReference type="Gene3D" id="3.30.420.10">
    <property type="entry name" value="Ribonuclease H-like superfamily/Ribonuclease H"/>
    <property type="match status" value="1"/>
</dbReference>
<dbReference type="InterPro" id="IPR012337">
    <property type="entry name" value="RNaseH-like_sf"/>
</dbReference>
<dbReference type="SUPFAM" id="SSF56672">
    <property type="entry name" value="DNA/RNA polymerases"/>
    <property type="match status" value="1"/>
</dbReference>
<evidence type="ECO:0000313" key="10">
    <source>
        <dbReference type="EMBL" id="KAA3476955.1"/>
    </source>
</evidence>
<dbReference type="EMBL" id="SMMG02000004">
    <property type="protein sequence ID" value="KAA3476955.1"/>
    <property type="molecule type" value="Genomic_DNA"/>
</dbReference>
<protein>
    <submittedName>
        <fullName evidence="10">Reverse transcriptase</fullName>
    </submittedName>
</protein>